<dbReference type="AlphaFoldDB" id="A0A2S0WPN8"/>
<dbReference type="GO" id="GO:0005886">
    <property type="term" value="C:plasma membrane"/>
    <property type="evidence" value="ECO:0007669"/>
    <property type="project" value="UniProtKB-SubCell"/>
</dbReference>
<feature type="domain" description="Phage shock protein PspC N-terminal" evidence="8">
    <location>
        <begin position="70"/>
        <end position="125"/>
    </location>
</feature>
<organism evidence="10 11">
    <name type="scientific">Aeromicrobium chenweiae</name>
    <dbReference type="NCBI Taxonomy" id="2079793"/>
    <lineage>
        <taxon>Bacteria</taxon>
        <taxon>Bacillati</taxon>
        <taxon>Actinomycetota</taxon>
        <taxon>Actinomycetes</taxon>
        <taxon>Propionibacteriales</taxon>
        <taxon>Nocardioidaceae</taxon>
        <taxon>Aeromicrobium</taxon>
    </lineage>
</organism>
<feature type="transmembrane region" description="Helical" evidence="7">
    <location>
        <begin position="167"/>
        <end position="188"/>
    </location>
</feature>
<feature type="transmembrane region" description="Helical" evidence="7">
    <location>
        <begin position="239"/>
        <end position="258"/>
    </location>
</feature>
<feature type="transmembrane region" description="Helical" evidence="7">
    <location>
        <begin position="95"/>
        <end position="122"/>
    </location>
</feature>
<comment type="subcellular location">
    <subcellularLocation>
        <location evidence="1">Cell membrane</location>
        <topology evidence="1">Single-pass membrane protein</topology>
    </subcellularLocation>
</comment>
<keyword evidence="5 7" id="KW-0472">Membrane</keyword>
<dbReference type="Pfam" id="PF04024">
    <property type="entry name" value="PspC"/>
    <property type="match status" value="1"/>
</dbReference>
<evidence type="ECO:0000256" key="2">
    <source>
        <dbReference type="ARBA" id="ARBA00022475"/>
    </source>
</evidence>
<evidence type="ECO:0000256" key="5">
    <source>
        <dbReference type="ARBA" id="ARBA00023136"/>
    </source>
</evidence>
<keyword evidence="4 7" id="KW-1133">Transmembrane helix</keyword>
<name>A0A2S0WPN8_9ACTN</name>
<dbReference type="InterPro" id="IPR007168">
    <property type="entry name" value="Phageshock_PspC_N"/>
</dbReference>
<evidence type="ECO:0000313" key="11">
    <source>
        <dbReference type="Proteomes" id="UP000244384"/>
    </source>
</evidence>
<evidence type="ECO:0008006" key="12">
    <source>
        <dbReference type="Google" id="ProtNLM"/>
    </source>
</evidence>
<feature type="transmembrane region" description="Helical" evidence="7">
    <location>
        <begin position="270"/>
        <end position="288"/>
    </location>
</feature>
<dbReference type="InterPro" id="IPR052027">
    <property type="entry name" value="PspC"/>
</dbReference>
<feature type="domain" description="Cell wall-active antibiotics response LiaF-like C-terminal" evidence="9">
    <location>
        <begin position="317"/>
        <end position="427"/>
    </location>
</feature>
<dbReference type="EMBL" id="CP026952">
    <property type="protein sequence ID" value="AWB93305.1"/>
    <property type="molecule type" value="Genomic_DNA"/>
</dbReference>
<protein>
    <recommendedName>
        <fullName evidence="12">PspC domain-containing protein</fullName>
    </recommendedName>
</protein>
<dbReference type="InterPro" id="IPR024425">
    <property type="entry name" value="LiaF-like_C"/>
</dbReference>
<dbReference type="Proteomes" id="UP000244384">
    <property type="component" value="Chromosome"/>
</dbReference>
<feature type="compositionally biased region" description="Basic and acidic residues" evidence="6">
    <location>
        <begin position="1"/>
        <end position="12"/>
    </location>
</feature>
<evidence type="ECO:0000259" key="8">
    <source>
        <dbReference type="Pfam" id="PF04024"/>
    </source>
</evidence>
<dbReference type="PANTHER" id="PTHR33885:SF3">
    <property type="entry name" value="PHAGE SHOCK PROTEIN C"/>
    <property type="match status" value="1"/>
</dbReference>
<keyword evidence="11" id="KW-1185">Reference proteome</keyword>
<keyword evidence="2" id="KW-1003">Cell membrane</keyword>
<proteinExistence type="predicted"/>
<dbReference type="PANTHER" id="PTHR33885">
    <property type="entry name" value="PHAGE SHOCK PROTEIN C"/>
    <property type="match status" value="1"/>
</dbReference>
<evidence type="ECO:0000256" key="7">
    <source>
        <dbReference type="SAM" id="Phobius"/>
    </source>
</evidence>
<feature type="transmembrane region" description="Helical" evidence="7">
    <location>
        <begin position="293"/>
        <end position="311"/>
    </location>
</feature>
<evidence type="ECO:0000256" key="4">
    <source>
        <dbReference type="ARBA" id="ARBA00022989"/>
    </source>
</evidence>
<feature type="region of interest" description="Disordered" evidence="6">
    <location>
        <begin position="1"/>
        <end position="61"/>
    </location>
</feature>
<evidence type="ECO:0000256" key="6">
    <source>
        <dbReference type="SAM" id="MobiDB-lite"/>
    </source>
</evidence>
<reference evidence="11" key="1">
    <citation type="submission" date="2018-01" db="EMBL/GenBank/DDBJ databases">
        <authorList>
            <person name="Li J."/>
        </authorList>
    </citation>
    <scope>NUCLEOTIDE SEQUENCE [LARGE SCALE GENOMIC DNA]</scope>
    <source>
        <strain evidence="11">592</strain>
    </source>
</reference>
<evidence type="ECO:0000256" key="1">
    <source>
        <dbReference type="ARBA" id="ARBA00004162"/>
    </source>
</evidence>
<dbReference type="Pfam" id="PF09922">
    <property type="entry name" value="LiaF-like_C"/>
    <property type="match status" value="1"/>
</dbReference>
<accession>A0A2S0WPN8</accession>
<evidence type="ECO:0000313" key="10">
    <source>
        <dbReference type="EMBL" id="AWB93305.1"/>
    </source>
</evidence>
<sequence length="430" mass="45849">MRARGRHQERPRSSLRVPGCDSGSYPMSRAARVGHDGDMTDPQQPTASGPPPRGPDEGFEPRRMRTITDMKRSRDDRVVAGVCAGAAKYLNIDPVIVRVVIAVLTVAGFAGVILYVAAWFLLPSEDADRSIAAEWFKLDRNEEQVRVAGLVGAVVVASLSLVGDSSWAWWGGSPWWLLPLALVVYVVWIRPRRRRDEQARQESAYVQSPAAGTDPAGTRRYDVPAGTAAPTPRETRSHALLGLTLSVAAIAVAATVIYDVTQHDVPWTTYVAVALAVVAVGLLVSTFFGNGGGLIAVGSLLAIGLAVGSLLPNGRLGAQQTTPSVASAVDAHYRHGVGLLEVDLTRVTDPEELLGRTITLDAGIGQTRVIVPDGLAVRVDADLRAGEISLFGREDNGTEVSLETRTAEPAATSLTIDIDQKLGHIEVISR</sequence>
<feature type="region of interest" description="Disordered" evidence="6">
    <location>
        <begin position="200"/>
        <end position="233"/>
    </location>
</feature>
<dbReference type="KEGG" id="aez:C3E78_14410"/>
<evidence type="ECO:0000256" key="3">
    <source>
        <dbReference type="ARBA" id="ARBA00022692"/>
    </source>
</evidence>
<evidence type="ECO:0000259" key="9">
    <source>
        <dbReference type="Pfam" id="PF09922"/>
    </source>
</evidence>
<gene>
    <name evidence="10" type="ORF">C3E78_14410</name>
</gene>
<keyword evidence="3 7" id="KW-0812">Transmembrane</keyword>